<organism evidence="2 3">
    <name type="scientific">Mesorhabditis spiculigera</name>
    <dbReference type="NCBI Taxonomy" id="96644"/>
    <lineage>
        <taxon>Eukaryota</taxon>
        <taxon>Metazoa</taxon>
        <taxon>Ecdysozoa</taxon>
        <taxon>Nematoda</taxon>
        <taxon>Chromadorea</taxon>
        <taxon>Rhabditida</taxon>
        <taxon>Rhabditina</taxon>
        <taxon>Rhabditomorpha</taxon>
        <taxon>Rhabditoidea</taxon>
        <taxon>Rhabditidae</taxon>
        <taxon>Mesorhabditinae</taxon>
        <taxon>Mesorhabditis</taxon>
    </lineage>
</organism>
<accession>A0AA36CZN2</accession>
<feature type="domain" description="Programmed cell death protein 2 C-terminal" evidence="1">
    <location>
        <begin position="168"/>
        <end position="269"/>
    </location>
</feature>
<dbReference type="InterPro" id="IPR007320">
    <property type="entry name" value="PDCD2_C"/>
</dbReference>
<dbReference type="PANTHER" id="PTHR12298">
    <property type="entry name" value="PCDC2 PROGRAMMED CELL DEATH PROTEIN 2 -RELATED"/>
    <property type="match status" value="1"/>
</dbReference>
<dbReference type="AlphaFoldDB" id="A0AA36CZN2"/>
<dbReference type="GO" id="GO:0005737">
    <property type="term" value="C:cytoplasm"/>
    <property type="evidence" value="ECO:0007669"/>
    <property type="project" value="InterPro"/>
</dbReference>
<dbReference type="EMBL" id="CATQJA010002653">
    <property type="protein sequence ID" value="CAJ0578323.1"/>
    <property type="molecule type" value="Genomic_DNA"/>
</dbReference>
<reference evidence="2" key="1">
    <citation type="submission" date="2023-06" db="EMBL/GenBank/DDBJ databases">
        <authorList>
            <person name="Delattre M."/>
        </authorList>
    </citation>
    <scope>NUCLEOTIDE SEQUENCE</scope>
    <source>
        <strain evidence="2">AF72</strain>
    </source>
</reference>
<evidence type="ECO:0000259" key="1">
    <source>
        <dbReference type="Pfam" id="PF04194"/>
    </source>
</evidence>
<dbReference type="Proteomes" id="UP001177023">
    <property type="component" value="Unassembled WGS sequence"/>
</dbReference>
<dbReference type="Pfam" id="PF04194">
    <property type="entry name" value="PDCD2_C"/>
    <property type="match status" value="1"/>
</dbReference>
<name>A0AA36CZN2_9BILA</name>
<comment type="caution">
    <text evidence="2">The sequence shown here is derived from an EMBL/GenBank/DDBJ whole genome shotgun (WGS) entry which is preliminary data.</text>
</comment>
<feature type="non-terminal residue" evidence="2">
    <location>
        <position position="273"/>
    </location>
</feature>
<sequence>MTLPILPSSVVPYLAKTRSIPPTTLWIPIWPATSLTPMQPPIILNYAPFAVVLPPKNAENVYACGTVLEITRHSIGHRIKNYAPRVALPKRGAVNPFTFKEHAIEMDQEYVASDLFEGISDSEDDCEDEKEADIKRRLADYNNFLNSRSDKEEIAGGDEEEDEKDQKDVAFLKFSRLVELNPDQILRYVRGGEPLPATLKAPPLSSPPNCEICGGARSFEMQLMPNLLSILELDSIGKSVDWASIYIYTCANSCNIPDLGYAREFVIKHDFAS</sequence>
<evidence type="ECO:0000313" key="3">
    <source>
        <dbReference type="Proteomes" id="UP001177023"/>
    </source>
</evidence>
<dbReference type="PANTHER" id="PTHR12298:SF4">
    <property type="entry name" value="PROGRAMMED CELL DEATH PROTEIN 2"/>
    <property type="match status" value="1"/>
</dbReference>
<dbReference type="GO" id="GO:0005634">
    <property type="term" value="C:nucleus"/>
    <property type="evidence" value="ECO:0007669"/>
    <property type="project" value="TreeGrafter"/>
</dbReference>
<keyword evidence="3" id="KW-1185">Reference proteome</keyword>
<gene>
    <name evidence="2" type="ORF">MSPICULIGERA_LOCUS16581</name>
</gene>
<proteinExistence type="predicted"/>
<evidence type="ECO:0000313" key="2">
    <source>
        <dbReference type="EMBL" id="CAJ0578323.1"/>
    </source>
</evidence>
<protein>
    <recommendedName>
        <fullName evidence="1">Programmed cell death protein 2 C-terminal domain-containing protein</fullName>
    </recommendedName>
</protein>